<gene>
    <name evidence="2" type="ORF">GCM10018980_51050</name>
</gene>
<organism evidence="2 3">
    <name type="scientific">Streptomyces capoamus</name>
    <dbReference type="NCBI Taxonomy" id="68183"/>
    <lineage>
        <taxon>Bacteria</taxon>
        <taxon>Bacillati</taxon>
        <taxon>Actinomycetota</taxon>
        <taxon>Actinomycetes</taxon>
        <taxon>Kitasatosporales</taxon>
        <taxon>Streptomycetaceae</taxon>
        <taxon>Streptomyces</taxon>
    </lineage>
</organism>
<keyword evidence="1" id="KW-1133">Transmembrane helix</keyword>
<dbReference type="AlphaFoldDB" id="A0A919EZ45"/>
<evidence type="ECO:0000313" key="3">
    <source>
        <dbReference type="Proteomes" id="UP000619355"/>
    </source>
</evidence>
<feature type="transmembrane region" description="Helical" evidence="1">
    <location>
        <begin position="34"/>
        <end position="55"/>
    </location>
</feature>
<evidence type="ECO:0000313" key="2">
    <source>
        <dbReference type="EMBL" id="GHG61705.1"/>
    </source>
</evidence>
<dbReference type="EMBL" id="BNBF01000017">
    <property type="protein sequence ID" value="GHG61705.1"/>
    <property type="molecule type" value="Genomic_DNA"/>
</dbReference>
<feature type="transmembrane region" description="Helical" evidence="1">
    <location>
        <begin position="7"/>
        <end position="28"/>
    </location>
</feature>
<sequence>MKRHLPAVLVAGWGVLNGLLLVVLAVYRENSMTYWLWGGVVLVVELAALAVLVSSRAGTDQHVRYRVRDRGAGGVLPAAIGLLLVALCPVYGLWLLVVAVPLLMLSVALAVHGTTARER</sequence>
<accession>A0A919EZ45</accession>
<name>A0A919EZ45_9ACTN</name>
<keyword evidence="1" id="KW-0472">Membrane</keyword>
<feature type="transmembrane region" description="Helical" evidence="1">
    <location>
        <begin position="67"/>
        <end position="87"/>
    </location>
</feature>
<evidence type="ECO:0000256" key="1">
    <source>
        <dbReference type="SAM" id="Phobius"/>
    </source>
</evidence>
<keyword evidence="3" id="KW-1185">Reference proteome</keyword>
<dbReference type="RefSeq" id="WP_189984544.1">
    <property type="nucleotide sequence ID" value="NZ_BNBF01000017.1"/>
</dbReference>
<comment type="caution">
    <text evidence="2">The sequence shown here is derived from an EMBL/GenBank/DDBJ whole genome shotgun (WGS) entry which is preliminary data.</text>
</comment>
<reference evidence="3" key="1">
    <citation type="journal article" date="2019" name="Int. J. Syst. Evol. Microbiol.">
        <title>The Global Catalogue of Microorganisms (GCM) 10K type strain sequencing project: providing services to taxonomists for standard genome sequencing and annotation.</title>
        <authorList>
            <consortium name="The Broad Institute Genomics Platform"/>
            <consortium name="The Broad Institute Genome Sequencing Center for Infectious Disease"/>
            <person name="Wu L."/>
            <person name="Ma J."/>
        </authorList>
    </citation>
    <scope>NUCLEOTIDE SEQUENCE [LARGE SCALE GENOMIC DNA]</scope>
    <source>
        <strain evidence="3">JCM 4253</strain>
    </source>
</reference>
<keyword evidence="1" id="KW-0812">Transmembrane</keyword>
<protein>
    <submittedName>
        <fullName evidence="2">Uncharacterized protein</fullName>
    </submittedName>
</protein>
<proteinExistence type="predicted"/>
<dbReference type="Proteomes" id="UP000619355">
    <property type="component" value="Unassembled WGS sequence"/>
</dbReference>